<dbReference type="VEuPathDB" id="GiardiaDB:SS50377_27409"/>
<reference evidence="1 2" key="1">
    <citation type="journal article" date="2014" name="PLoS Genet.">
        <title>The Genome of Spironucleus salmonicida Highlights a Fish Pathogen Adapted to Fluctuating Environments.</title>
        <authorList>
            <person name="Xu F."/>
            <person name="Jerlstrom-Hultqvist J."/>
            <person name="Einarsson E."/>
            <person name="Astvaldsson A."/>
            <person name="Svard S.G."/>
            <person name="Andersson J.O."/>
        </authorList>
    </citation>
    <scope>NUCLEOTIDE SEQUENCE</scope>
    <source>
        <strain evidence="2">ATCC 50377</strain>
    </source>
</reference>
<protein>
    <submittedName>
        <fullName evidence="1">Uncharacterized protein</fullName>
    </submittedName>
</protein>
<evidence type="ECO:0000313" key="3">
    <source>
        <dbReference type="Proteomes" id="UP000018208"/>
    </source>
</evidence>
<name>V6LHX1_9EUKA</name>
<reference evidence="2" key="2">
    <citation type="submission" date="2020-12" db="EMBL/GenBank/DDBJ databases">
        <title>New Spironucleus salmonicida genome in near-complete chromosomes.</title>
        <authorList>
            <person name="Xu F."/>
            <person name="Kurt Z."/>
            <person name="Jimenez-Gonzalez A."/>
            <person name="Astvaldsson A."/>
            <person name="Andersson J.O."/>
            <person name="Svard S.G."/>
        </authorList>
    </citation>
    <scope>NUCLEOTIDE SEQUENCE</scope>
    <source>
        <strain evidence="2">ATCC 50377</strain>
    </source>
</reference>
<proteinExistence type="predicted"/>
<accession>V6LHX1</accession>
<dbReference type="EMBL" id="AUWU02000007">
    <property type="protein sequence ID" value="KAH0571109.1"/>
    <property type="molecule type" value="Genomic_DNA"/>
</dbReference>
<dbReference type="Proteomes" id="UP000018208">
    <property type="component" value="Unassembled WGS sequence"/>
</dbReference>
<sequence>MLRSPNLIVRSLQQQNNKRSMDNIAKPLKPIVRNQSLVNSRVKKHVISPRRQLNLTSTQSDNLMQSPQKLAKLKSFKLESFENIEQYEQSPILKKFNYKVDSQLFIIRQEQKEVAYRQKLEIHEIETRRAEFLQNIIDYDE</sequence>
<gene>
    <name evidence="1" type="ORF">SS50377_16968</name>
    <name evidence="2" type="ORF">SS50377_27409</name>
</gene>
<organism evidence="1">
    <name type="scientific">Spironucleus salmonicida</name>
    <dbReference type="NCBI Taxonomy" id="348837"/>
    <lineage>
        <taxon>Eukaryota</taxon>
        <taxon>Metamonada</taxon>
        <taxon>Diplomonadida</taxon>
        <taxon>Hexamitidae</taxon>
        <taxon>Hexamitinae</taxon>
        <taxon>Spironucleus</taxon>
    </lineage>
</organism>
<dbReference type="AlphaFoldDB" id="V6LHX1"/>
<keyword evidence="3" id="KW-1185">Reference proteome</keyword>
<evidence type="ECO:0000313" key="2">
    <source>
        <dbReference type="EMBL" id="KAH0571109.1"/>
    </source>
</evidence>
<dbReference type="EMBL" id="KI546139">
    <property type="protein sequence ID" value="EST43301.1"/>
    <property type="molecule type" value="Genomic_DNA"/>
</dbReference>
<evidence type="ECO:0000313" key="1">
    <source>
        <dbReference type="EMBL" id="EST43301.1"/>
    </source>
</evidence>